<dbReference type="PROSITE" id="PS51123">
    <property type="entry name" value="OMPA_2"/>
    <property type="match status" value="1"/>
</dbReference>
<dbReference type="Gene3D" id="3.30.1330.60">
    <property type="entry name" value="OmpA-like domain"/>
    <property type="match status" value="1"/>
</dbReference>
<keyword evidence="4" id="KW-1185">Reference proteome</keyword>
<protein>
    <recommendedName>
        <fullName evidence="2">OmpA-like domain-containing protein</fullName>
    </recommendedName>
</protein>
<dbReference type="InterPro" id="IPR050330">
    <property type="entry name" value="Bact_OuterMem_StrucFunc"/>
</dbReference>
<dbReference type="PANTHER" id="PTHR30329:SF21">
    <property type="entry name" value="LIPOPROTEIN YIAD-RELATED"/>
    <property type="match status" value="1"/>
</dbReference>
<name>A0ABP8A9Q8_9SPHI</name>
<gene>
    <name evidence="3" type="ORF">GCM10022218_33890</name>
</gene>
<dbReference type="SUPFAM" id="SSF103088">
    <property type="entry name" value="OmpA-like"/>
    <property type="match status" value="1"/>
</dbReference>
<dbReference type="EMBL" id="BAAAZK010000007">
    <property type="protein sequence ID" value="GAA4180162.1"/>
    <property type="molecule type" value="Genomic_DNA"/>
</dbReference>
<dbReference type="Proteomes" id="UP001500167">
    <property type="component" value="Unassembled WGS sequence"/>
</dbReference>
<dbReference type="Pfam" id="PF00691">
    <property type="entry name" value="OmpA"/>
    <property type="match status" value="1"/>
</dbReference>
<comment type="caution">
    <text evidence="3">The sequence shown here is derived from an EMBL/GenBank/DDBJ whole genome shotgun (WGS) entry which is preliminary data.</text>
</comment>
<dbReference type="PANTHER" id="PTHR30329">
    <property type="entry name" value="STATOR ELEMENT OF FLAGELLAR MOTOR COMPLEX"/>
    <property type="match status" value="1"/>
</dbReference>
<reference evidence="4" key="1">
    <citation type="journal article" date="2019" name="Int. J. Syst. Evol. Microbiol.">
        <title>The Global Catalogue of Microorganisms (GCM) 10K type strain sequencing project: providing services to taxonomists for standard genome sequencing and annotation.</title>
        <authorList>
            <consortium name="The Broad Institute Genomics Platform"/>
            <consortium name="The Broad Institute Genome Sequencing Center for Infectious Disease"/>
            <person name="Wu L."/>
            <person name="Ma J."/>
        </authorList>
    </citation>
    <scope>NUCLEOTIDE SEQUENCE [LARGE SCALE GENOMIC DNA]</scope>
    <source>
        <strain evidence="4">JCM 16722</strain>
    </source>
</reference>
<dbReference type="InterPro" id="IPR036737">
    <property type="entry name" value="OmpA-like_sf"/>
</dbReference>
<organism evidence="3 4">
    <name type="scientific">Sphingobacterium ginsenosidimutans</name>
    <dbReference type="NCBI Taxonomy" id="687845"/>
    <lineage>
        <taxon>Bacteria</taxon>
        <taxon>Pseudomonadati</taxon>
        <taxon>Bacteroidota</taxon>
        <taxon>Sphingobacteriia</taxon>
        <taxon>Sphingobacteriales</taxon>
        <taxon>Sphingobacteriaceae</taxon>
        <taxon>Sphingobacterium</taxon>
    </lineage>
</organism>
<dbReference type="CDD" id="cd07185">
    <property type="entry name" value="OmpA_C-like"/>
    <property type="match status" value="1"/>
</dbReference>
<evidence type="ECO:0000313" key="3">
    <source>
        <dbReference type="EMBL" id="GAA4180162.1"/>
    </source>
</evidence>
<keyword evidence="1" id="KW-0472">Membrane</keyword>
<evidence type="ECO:0000259" key="2">
    <source>
        <dbReference type="PROSITE" id="PS51123"/>
    </source>
</evidence>
<proteinExistence type="predicted"/>
<evidence type="ECO:0000256" key="1">
    <source>
        <dbReference type="PROSITE-ProRule" id="PRU00473"/>
    </source>
</evidence>
<dbReference type="InterPro" id="IPR006665">
    <property type="entry name" value="OmpA-like"/>
</dbReference>
<feature type="domain" description="OmpA-like" evidence="2">
    <location>
        <begin position="309"/>
        <end position="434"/>
    </location>
</feature>
<sequence>MAKGVRKIKWTGEGPVYNGTKGSVPNSLLVIAPGEYVWFQVGDWHPGTTETEKKKDLKWAVQNKEGRIEYQKTLGWNYKYGFRLSRKLCGPYTFYVEASWSGNFDGKAGLSLRGEAPARIVDSRWTRNEGGEDVRKTYQFSYGELIWLRLFTEGLNGYNNVEVRVFRRLRSAFGLLPKDDEVTRKIYLCQVINGEINLRIPNTYSWGKSIPDRASVEEFYVRVVHPVTKKYIADTMPKPSTAHARFLRIKDNEVSQVIETPQNRVPVTIYEPDKNAARFEPCRFEQIKITEVGKTPVIVFDHGGGVKNKSNPREPVLESIFFEIGKTELTPDSRKKMDTILQFILEHNGSSIRLDGYACVIGKQIDNQVLSENRSKTVKEFFIKGKLAGGRITTVGHGELNPTDDKKGRDNLKYKDEKDYINNRRVDISFEYYGHNADTIVYDTILGSKPTTITVDPVNFDTKACFSKTKHKKEIKFSNTNIKNGLGGSIPAISRLSDTNLVPLNYIWPRYCLTNIGSFSSANDYIVHFHSCRYFSVENNPPLKIRVFPDIKWKLNFFLNLTNDLSVKWQNVTPEQHREYQSKAGKIGAENRWKQKDASFGFGLLAQWNKSGENYGSKLELKTSYEGKFKKLYDIFSSMGDLAKSITAETKGAVKTSIPGVPVMIAVKPPNLSLEGEWFLKKVKNSANVDEIGTEVSIKLAANPLIALEITIDLLGAIVWGVSGAISGGAAAPGVLKLYQKIKDQLMTGANVGTDDLGFKASVDIYMDLVITNEILVDSTFAFNTVGKPSDSKIDISAKGRLKVELKVGIKVKGELSLVVVKVQGYFEASASAEGSITFGHKLNYDAKGLYYRPILGFDGLNAKYIVAVSLSLAKKIKKDQTKMEMTEEKKVVLAEGNYDNVIPKFDIIEKIEKTFNVDANIPLITN</sequence>
<dbReference type="RefSeq" id="WP_346087019.1">
    <property type="nucleotide sequence ID" value="NZ_BAAAZK010000007.1"/>
</dbReference>
<evidence type="ECO:0000313" key="4">
    <source>
        <dbReference type="Proteomes" id="UP001500167"/>
    </source>
</evidence>
<accession>A0ABP8A9Q8</accession>